<dbReference type="AlphaFoldDB" id="A0A5P3XH01"/>
<gene>
    <name evidence="3" type="ORF">D4A35_11385</name>
    <name evidence="4" type="ORF">D4A35_12085</name>
</gene>
<reference evidence="4 5" key="1">
    <citation type="submission" date="2018-09" db="EMBL/GenBank/DDBJ databases">
        <title>A clostridial neurotoxin that targets Anopheles mosquitoes.</title>
        <authorList>
            <person name="Contreras E."/>
            <person name="Masuyer G."/>
            <person name="Qureshi N."/>
            <person name="Chawla S."/>
            <person name="Lim H.L."/>
            <person name="Chen J."/>
            <person name="Stenmark P."/>
            <person name="Gill S."/>
        </authorList>
    </citation>
    <scope>NUCLEOTIDE SEQUENCE [LARGE SCALE GENOMIC DNA]</scope>
    <source>
        <strain evidence="4 5">Cbm</strain>
    </source>
</reference>
<feature type="domain" description="Sensor histidine kinase NatK-like C-terminal" evidence="2">
    <location>
        <begin position="330"/>
        <end position="435"/>
    </location>
</feature>
<feature type="transmembrane region" description="Helical" evidence="1">
    <location>
        <begin position="38"/>
        <end position="57"/>
    </location>
</feature>
<sequence>MLESNLFWIFTTMVSGIVEWIVFKLILDEISIVKNNKITVYIELILAITTITILNLYQLNPNIKLLIDVTMGFIFYKLNYEVKVIKCLIIILIYYMILIGLDAIGSSVIVVLNSLKDMNELLNNNLFRLELIILTKSLLLSAIPIINTFKVKMKIRKQDYIYIIIPILSNIISIIVIFKFMFKDKDIDDIEGIMILIISIVLFLSNLVLASIIARIIKDNNLRAENKIINEKVELQYKYYLKLNETQLRTRKLYHDMKNHIICIEKICGNNETANKYIKEMNNQIKECTYQFNTGNIILDTILYEKKSICIEKNIKFLVNINFNNCNFIEMVDICSIFSNMIDNSIEACNKINNKDVKKEIKLSGTIVNKFFVIKCENSKVNDIKLRENKILTDKKDSFLHGIGISSIKSSVEKYNGNTEISLTEKKFIMTIFIPLVKNKNQLGL</sequence>
<feature type="transmembrane region" description="Helical" evidence="1">
    <location>
        <begin position="193"/>
        <end position="217"/>
    </location>
</feature>
<protein>
    <submittedName>
        <fullName evidence="4">ATP-binding protein</fullName>
    </submittedName>
</protein>
<keyword evidence="4" id="KW-0067">ATP-binding</keyword>
<keyword evidence="1" id="KW-1133">Transmembrane helix</keyword>
<feature type="transmembrane region" description="Helical" evidence="1">
    <location>
        <begin position="131"/>
        <end position="149"/>
    </location>
</feature>
<keyword evidence="4" id="KW-0547">Nucleotide-binding</keyword>
<evidence type="ECO:0000313" key="3">
    <source>
        <dbReference type="EMBL" id="QEZ69455.1"/>
    </source>
</evidence>
<dbReference type="PANTHER" id="PTHR40448:SF1">
    <property type="entry name" value="TWO-COMPONENT SENSOR HISTIDINE KINASE"/>
    <property type="match status" value="1"/>
</dbReference>
<keyword evidence="1" id="KW-0472">Membrane</keyword>
<dbReference type="InterPro" id="IPR036890">
    <property type="entry name" value="HATPase_C_sf"/>
</dbReference>
<evidence type="ECO:0000259" key="2">
    <source>
        <dbReference type="Pfam" id="PF14501"/>
    </source>
</evidence>
<dbReference type="InterPro" id="IPR032834">
    <property type="entry name" value="NatK-like_C"/>
</dbReference>
<dbReference type="Pfam" id="PF14501">
    <property type="entry name" value="HATPase_c_5"/>
    <property type="match status" value="1"/>
</dbReference>
<evidence type="ECO:0000256" key="1">
    <source>
        <dbReference type="SAM" id="Phobius"/>
    </source>
</evidence>
<proteinExistence type="predicted"/>
<accession>A0A5P3XH01</accession>
<feature type="transmembrane region" description="Helical" evidence="1">
    <location>
        <begin position="87"/>
        <end position="111"/>
    </location>
</feature>
<name>A0A5P3XH01_PARBF</name>
<dbReference type="PANTHER" id="PTHR40448">
    <property type="entry name" value="TWO-COMPONENT SENSOR HISTIDINE KINASE"/>
    <property type="match status" value="1"/>
</dbReference>
<dbReference type="GO" id="GO:0042802">
    <property type="term" value="F:identical protein binding"/>
    <property type="evidence" value="ECO:0007669"/>
    <property type="project" value="TreeGrafter"/>
</dbReference>
<dbReference type="CDD" id="cd16935">
    <property type="entry name" value="HATPase_AgrC-ComD-like"/>
    <property type="match status" value="1"/>
</dbReference>
<feature type="transmembrane region" description="Helical" evidence="1">
    <location>
        <begin position="6"/>
        <end position="26"/>
    </location>
</feature>
<keyword evidence="1" id="KW-0812">Transmembrane</keyword>
<dbReference type="SUPFAM" id="SSF55874">
    <property type="entry name" value="ATPase domain of HSP90 chaperone/DNA topoisomerase II/histidine kinase"/>
    <property type="match status" value="1"/>
</dbReference>
<dbReference type="EMBL" id="CP032452">
    <property type="protein sequence ID" value="QEZ69582.1"/>
    <property type="molecule type" value="Genomic_DNA"/>
</dbReference>
<evidence type="ECO:0000313" key="5">
    <source>
        <dbReference type="Proteomes" id="UP000326961"/>
    </source>
</evidence>
<feature type="transmembrane region" description="Helical" evidence="1">
    <location>
        <begin position="161"/>
        <end position="181"/>
    </location>
</feature>
<dbReference type="Proteomes" id="UP000326961">
    <property type="component" value="Chromosome"/>
</dbReference>
<organism evidence="4 5">
    <name type="scientific">Paraclostridium bifermentans</name>
    <name type="common">Clostridium bifermentans</name>
    <dbReference type="NCBI Taxonomy" id="1490"/>
    <lineage>
        <taxon>Bacteria</taxon>
        <taxon>Bacillati</taxon>
        <taxon>Bacillota</taxon>
        <taxon>Clostridia</taxon>
        <taxon>Peptostreptococcales</taxon>
        <taxon>Peptostreptococcaceae</taxon>
        <taxon>Paraclostridium</taxon>
    </lineage>
</organism>
<dbReference type="GO" id="GO:0005524">
    <property type="term" value="F:ATP binding"/>
    <property type="evidence" value="ECO:0007669"/>
    <property type="project" value="UniProtKB-KW"/>
</dbReference>
<evidence type="ECO:0000313" key="4">
    <source>
        <dbReference type="EMBL" id="QEZ69582.1"/>
    </source>
</evidence>
<dbReference type="RefSeq" id="WP_021428267.1">
    <property type="nucleotide sequence ID" value="NZ_CP032452.1"/>
</dbReference>
<dbReference type="EMBL" id="CP032452">
    <property type="protein sequence ID" value="QEZ69455.1"/>
    <property type="molecule type" value="Genomic_DNA"/>
</dbReference>